<name>A0AAD2D5U7_EUPCR</name>
<dbReference type="EMBL" id="CAMPGE010023770">
    <property type="protein sequence ID" value="CAI2381667.1"/>
    <property type="molecule type" value="Genomic_DNA"/>
</dbReference>
<dbReference type="PROSITE" id="PS51450">
    <property type="entry name" value="LRR"/>
    <property type="match status" value="1"/>
</dbReference>
<dbReference type="Gene3D" id="1.25.40.180">
    <property type="match status" value="1"/>
</dbReference>
<dbReference type="Proteomes" id="UP001295684">
    <property type="component" value="Unassembled WGS sequence"/>
</dbReference>
<proteinExistence type="predicted"/>
<keyword evidence="3" id="KW-1185">Reference proteome</keyword>
<dbReference type="InterPro" id="IPR016024">
    <property type="entry name" value="ARM-type_fold"/>
</dbReference>
<comment type="caution">
    <text evidence="2">The sequence shown here is derived from an EMBL/GenBank/DDBJ whole genome shotgun (WGS) entry which is preliminary data.</text>
</comment>
<reference evidence="2" key="1">
    <citation type="submission" date="2023-07" db="EMBL/GenBank/DDBJ databases">
        <authorList>
            <consortium name="AG Swart"/>
            <person name="Singh M."/>
            <person name="Singh A."/>
            <person name="Seah K."/>
            <person name="Emmerich C."/>
        </authorList>
    </citation>
    <scope>NUCLEOTIDE SEQUENCE</scope>
    <source>
        <strain evidence="2">DP1</strain>
    </source>
</reference>
<evidence type="ECO:0000313" key="3">
    <source>
        <dbReference type="Proteomes" id="UP001295684"/>
    </source>
</evidence>
<feature type="compositionally biased region" description="Basic and acidic residues" evidence="1">
    <location>
        <begin position="409"/>
        <end position="431"/>
    </location>
</feature>
<protein>
    <submittedName>
        <fullName evidence="2">Uncharacterized protein</fullName>
    </submittedName>
</protein>
<feature type="region of interest" description="Disordered" evidence="1">
    <location>
        <begin position="299"/>
        <end position="334"/>
    </location>
</feature>
<dbReference type="InterPro" id="IPR001611">
    <property type="entry name" value="Leu-rich_rpt"/>
</dbReference>
<feature type="compositionally biased region" description="Polar residues" evidence="1">
    <location>
        <begin position="205"/>
        <end position="216"/>
    </location>
</feature>
<evidence type="ECO:0000313" key="2">
    <source>
        <dbReference type="EMBL" id="CAI2381667.1"/>
    </source>
</evidence>
<evidence type="ECO:0000256" key="1">
    <source>
        <dbReference type="SAM" id="MobiDB-lite"/>
    </source>
</evidence>
<feature type="region of interest" description="Disordered" evidence="1">
    <location>
        <begin position="409"/>
        <end position="455"/>
    </location>
</feature>
<feature type="region of interest" description="Disordered" evidence="1">
    <location>
        <begin position="202"/>
        <end position="225"/>
    </location>
</feature>
<organism evidence="2 3">
    <name type="scientific">Euplotes crassus</name>
    <dbReference type="NCBI Taxonomy" id="5936"/>
    <lineage>
        <taxon>Eukaryota</taxon>
        <taxon>Sar</taxon>
        <taxon>Alveolata</taxon>
        <taxon>Ciliophora</taxon>
        <taxon>Intramacronucleata</taxon>
        <taxon>Spirotrichea</taxon>
        <taxon>Hypotrichia</taxon>
        <taxon>Euplotida</taxon>
        <taxon>Euplotidae</taxon>
        <taxon>Moneuplotes</taxon>
    </lineage>
</organism>
<accession>A0AAD2D5U7</accession>
<sequence>MIKGSSDSIFDEDIFVCERCAINLYVDKDSIEITDVETILDWLNLSENNLAKIDNFRESHSLDGLWKKMLPDLEAYTIKSIELKDDLETAENTNDWEKIPKIQIQSKMLLSSIFKSKLYKEYIKQINYMKFCDLEAKKKLIKSSYKPLEKSKDINEKSKNYKIVEQSQEAKNFCQKKEDLIFQKDAEIKKRDQLTEEKAKMITKKGSQIKNHQQTNDQKKQTIEQKEQQIYQQDCQMDKLANERFMFTIPSHTLSNQKSNLEQEHSKKDQNIKELQKKLDDLEKKDKIQQNIIEQLQKMTTQQKEEKDRDSTHEHQKDSFESKNTSKLLKDQENNKVGNMEKVLEQQLAICKDTQALIDTLSTSNKKNQKFPLKEFMLMKDTEVCDSKGVTQTNVDLSIIKRTVKEEKERKLKIEPNEENLSEKTQCESKPESTSMSVTSMDSISKSSPNADESQVVSPALAESIKKRVIDILIDIPSKIQERHRRGLDAILKELSSTSQRRVFINAILAKAIEEKGREELYGSVCCGLRIRESNRIQEMKKQHSPESDAHLQQWNFKEELYQEIQLIFIKILKDLPQDVESTIKQSKSTQNSPNNKPDYSPLFSYLKLEGKLYRCSFFHAYFEIETLLVLLGNEMYHCKLETNDTTIRAACLFLQDIGPTLDEEISSNLKDDASERLKSAFLKVHKIYLQLLAIIESYKTRNDITSESKQLITVTLELKKSGWKEESTSAPSPQKTSSPDELKPLSSEFGFDSPVAFHTVLMNVYINWVNDSKCNPYFLATFKNSPYGEQILFFYLKSIYFLKNEEYVHFPDYFHILYKNNIFSVEDVENGFASFFQALPQLSIKLFKLDNHIWDLLYFIFIFCKIGDFEKVLKKTNFEQISKTKNAFGCIDIFFEIFAKFLHKIQLNHDEKTMLHCYTSSSIKQYCSVLKPLIQHPHLFNNLLLQGIPLKIISLINISSA</sequence>
<feature type="compositionally biased region" description="Polar residues" evidence="1">
    <location>
        <begin position="432"/>
        <end position="455"/>
    </location>
</feature>
<dbReference type="AlphaFoldDB" id="A0AAD2D5U7"/>
<feature type="compositionally biased region" description="Basic and acidic residues" evidence="1">
    <location>
        <begin position="303"/>
        <end position="321"/>
    </location>
</feature>
<gene>
    <name evidence="2" type="ORF">ECRASSUSDP1_LOCUS23125</name>
</gene>
<dbReference type="SUPFAM" id="SSF48371">
    <property type="entry name" value="ARM repeat"/>
    <property type="match status" value="1"/>
</dbReference>